<comment type="caution">
    <text evidence="2">The sequence shown here is derived from an EMBL/GenBank/DDBJ whole genome shotgun (WGS) entry which is preliminary data.</text>
</comment>
<evidence type="ECO:0000313" key="2">
    <source>
        <dbReference type="EMBL" id="ROS01863.1"/>
    </source>
</evidence>
<proteinExistence type="predicted"/>
<dbReference type="AlphaFoldDB" id="A0A3N2DQ00"/>
<dbReference type="CDD" id="cd07344">
    <property type="entry name" value="M48_yhfN_like"/>
    <property type="match status" value="1"/>
</dbReference>
<reference evidence="2 3" key="1">
    <citation type="submission" date="2018-11" db="EMBL/GenBank/DDBJ databases">
        <title>Genomic Encyclopedia of Type Strains, Phase IV (KMG-IV): sequencing the most valuable type-strain genomes for metagenomic binning, comparative biology and taxonomic classification.</title>
        <authorList>
            <person name="Goeker M."/>
        </authorList>
    </citation>
    <scope>NUCLEOTIDE SEQUENCE [LARGE SCALE GENOMIC DNA]</scope>
    <source>
        <strain evidence="2 3">DSM 100316</strain>
    </source>
</reference>
<dbReference type="Proteomes" id="UP000275394">
    <property type="component" value="Unassembled WGS sequence"/>
</dbReference>
<organism evidence="2 3">
    <name type="scientific">Sinobacterium caligoides</name>
    <dbReference type="NCBI Taxonomy" id="933926"/>
    <lineage>
        <taxon>Bacteria</taxon>
        <taxon>Pseudomonadati</taxon>
        <taxon>Pseudomonadota</taxon>
        <taxon>Gammaproteobacteria</taxon>
        <taxon>Cellvibrionales</taxon>
        <taxon>Spongiibacteraceae</taxon>
        <taxon>Sinobacterium</taxon>
    </lineage>
</organism>
<evidence type="ECO:0000313" key="3">
    <source>
        <dbReference type="Proteomes" id="UP000275394"/>
    </source>
</evidence>
<dbReference type="Pfam" id="PF01863">
    <property type="entry name" value="YgjP-like"/>
    <property type="match status" value="1"/>
</dbReference>
<sequence length="164" mass="19209">MPFLSSYPEQVQLKVQQLIDNGELLPMLRKRYPMEHQINNNRSLYDYTITLKNHFIKKSSPLSKVVFDGKLIVAERALGLHIYSRKVQGSKTKSKNIIKIAEVFKQLPAELLKMIVVHELAHLKHKDHDKAFYKLCCHMAANYHQLEFDTRLFLTAIRLENINH</sequence>
<dbReference type="PANTHER" id="PTHR30399:SF1">
    <property type="entry name" value="UTP PYROPHOSPHATASE"/>
    <property type="match status" value="1"/>
</dbReference>
<name>A0A3N2DQ00_9GAMM</name>
<dbReference type="EMBL" id="RKHR01000004">
    <property type="protein sequence ID" value="ROS01863.1"/>
    <property type="molecule type" value="Genomic_DNA"/>
</dbReference>
<feature type="domain" description="YgjP-like metallopeptidase" evidence="1">
    <location>
        <begin position="89"/>
        <end position="145"/>
    </location>
</feature>
<dbReference type="InterPro" id="IPR002725">
    <property type="entry name" value="YgjP-like_metallopeptidase"/>
</dbReference>
<dbReference type="Gene3D" id="3.30.2010.10">
    <property type="entry name" value="Metalloproteases ('zincins'), catalytic domain"/>
    <property type="match status" value="1"/>
</dbReference>
<evidence type="ECO:0000259" key="1">
    <source>
        <dbReference type="Pfam" id="PF01863"/>
    </source>
</evidence>
<dbReference type="InterPro" id="IPR053136">
    <property type="entry name" value="UTP_pyrophosphatase-like"/>
</dbReference>
<protein>
    <recommendedName>
        <fullName evidence="1">YgjP-like metallopeptidase domain-containing protein</fullName>
    </recommendedName>
</protein>
<dbReference type="PANTHER" id="PTHR30399">
    <property type="entry name" value="UNCHARACTERIZED PROTEIN YGJP"/>
    <property type="match status" value="1"/>
</dbReference>
<accession>A0A3N2DQ00</accession>
<keyword evidence="3" id="KW-1185">Reference proteome</keyword>
<dbReference type="RefSeq" id="WP_245980684.1">
    <property type="nucleotide sequence ID" value="NZ_RKHR01000004.1"/>
</dbReference>
<gene>
    <name evidence="2" type="ORF">EDC56_2312</name>
</gene>